<dbReference type="EMBL" id="CP007055">
    <property type="protein sequence ID" value="AHG00898.1"/>
    <property type="molecule type" value="Genomic_DNA"/>
</dbReference>
<dbReference type="KEGG" id="hlr:HALLA_11665"/>
<evidence type="ECO:0000313" key="2">
    <source>
        <dbReference type="Proteomes" id="UP000019024"/>
    </source>
</evidence>
<name>W0JV34_9EURY</name>
<proteinExistence type="predicted"/>
<dbReference type="AlphaFoldDB" id="W0JV34"/>
<dbReference type="Proteomes" id="UP000019024">
    <property type="component" value="Chromosome"/>
</dbReference>
<protein>
    <submittedName>
        <fullName evidence="1">Uncharacterized protein</fullName>
    </submittedName>
</protein>
<accession>W0JV34</accession>
<dbReference type="HOGENOM" id="CLU_3162994_0_0_2"/>
<keyword evidence="2" id="KW-1185">Reference proteome</keyword>
<evidence type="ECO:0000313" key="1">
    <source>
        <dbReference type="EMBL" id="AHG00898.1"/>
    </source>
</evidence>
<reference evidence="1 2" key="1">
    <citation type="submission" date="2014-01" db="EMBL/GenBank/DDBJ databases">
        <authorList>
            <consortium name="DOE Joint Genome Institute"/>
            <person name="Anderson I."/>
            <person name="Huntemann M."/>
            <person name="Han J."/>
            <person name="Chen A."/>
            <person name="Kyrpides N."/>
            <person name="Mavromatis K."/>
            <person name="Markowitz V."/>
            <person name="Palaniappan K."/>
            <person name="Ivanova N."/>
            <person name="Schaumberg A."/>
            <person name="Pati A."/>
            <person name="Liolios K."/>
            <person name="Nordberg H.P."/>
            <person name="Cantor M.N."/>
            <person name="Hua S.X."/>
            <person name="Woyke T."/>
        </authorList>
    </citation>
    <scope>NUCLEOTIDE SEQUENCE [LARGE SCALE GENOMIC DNA]</scope>
    <source>
        <strain evidence="1 2">XH-48</strain>
    </source>
</reference>
<dbReference type="GeneID" id="43330782"/>
<dbReference type="RefSeq" id="WP_157231335.1">
    <property type="nucleotide sequence ID" value="NZ_CP007055.1"/>
</dbReference>
<gene>
    <name evidence="1" type="ORF">HALLA_11665</name>
</gene>
<organism evidence="1 2">
    <name type="scientific">Halostagnicola larsenii XH-48</name>
    <dbReference type="NCBI Taxonomy" id="797299"/>
    <lineage>
        <taxon>Archaea</taxon>
        <taxon>Methanobacteriati</taxon>
        <taxon>Methanobacteriota</taxon>
        <taxon>Stenosarchaea group</taxon>
        <taxon>Halobacteria</taxon>
        <taxon>Halobacteriales</taxon>
        <taxon>Natrialbaceae</taxon>
        <taxon>Halostagnicola</taxon>
    </lineage>
</organism>
<sequence length="47" mass="4882">MDSTAAAATLEVAARDADNGIESHDQKRAPAVGEWAYALADQRSGPP</sequence>